<dbReference type="EMBL" id="QICM01000001">
    <property type="protein sequence ID" value="PXV70066.1"/>
    <property type="molecule type" value="Genomic_DNA"/>
</dbReference>
<reference evidence="5 10" key="2">
    <citation type="submission" date="2016-10" db="EMBL/GenBank/DDBJ databases">
        <authorList>
            <person name="de Groot N.N."/>
        </authorList>
    </citation>
    <scope>NUCLEOTIDE SEQUENCE [LARGE SCALE GENOMIC DNA]</scope>
    <source>
        <strain evidence="5 10">WG7</strain>
    </source>
</reference>
<sequence>MDNKDWRQIMRGLSLLTEVGLIIVSAAGIGFGFGYLIDNFFNLNLFFKLSGLIIGLAAGFYSVYKLLMSTFED</sequence>
<keyword evidence="1" id="KW-0472">Membrane</keyword>
<dbReference type="GeneID" id="57012334"/>
<evidence type="ECO:0000313" key="11">
    <source>
        <dbReference type="Proteomes" id="UP000199519"/>
    </source>
</evidence>
<evidence type="ECO:0000313" key="2">
    <source>
        <dbReference type="EMBL" id="PXV70066.1"/>
    </source>
</evidence>
<reference evidence="2 12" key="3">
    <citation type="submission" date="2018-04" db="EMBL/GenBank/DDBJ databases">
        <title>Subsurface microbial communities from deep shales in Ohio and West Virginia, USA.</title>
        <authorList>
            <person name="Wrighton K."/>
        </authorList>
    </citation>
    <scope>NUCLEOTIDE SEQUENCE [LARGE SCALE GENOMIC DNA]</scope>
    <source>
        <strain evidence="8 13">DSMZ 11287</strain>
        <strain evidence="2 12">MSL28</strain>
    </source>
</reference>
<evidence type="ECO:0000313" key="6">
    <source>
        <dbReference type="EMBL" id="SES79642.1"/>
    </source>
</evidence>
<evidence type="ECO:0000313" key="3">
    <source>
        <dbReference type="EMBL" id="SDC12727.1"/>
    </source>
</evidence>
<proteinExistence type="predicted"/>
<dbReference type="EMBL" id="SOAA01000003">
    <property type="protein sequence ID" value="TDS33964.1"/>
    <property type="molecule type" value="Genomic_DNA"/>
</dbReference>
<evidence type="ECO:0000313" key="8">
    <source>
        <dbReference type="EMBL" id="TDX45216.1"/>
    </source>
</evidence>
<reference evidence="7 14" key="4">
    <citation type="submission" date="2019-03" db="EMBL/GenBank/DDBJ databases">
        <title>Deep subsurface shale carbon reservoir microbial communities from Ohio and West Virginia, USA.</title>
        <authorList>
            <person name="Wrighton K."/>
        </authorList>
    </citation>
    <scope>NUCLEOTIDE SEQUENCE [LARGE SCALE GENOMIC DNA]</scope>
    <source>
        <strain evidence="7 14">UTICA-S4D12</strain>
    </source>
</reference>
<dbReference type="OrthoDB" id="15401at2"/>
<protein>
    <submittedName>
        <fullName evidence="3 5">F0F1-ATPase subunit Ca2+/Mg2+ transporter</fullName>
    </submittedName>
    <submittedName>
        <fullName evidence="2">Putative F0F1-ATPase subunit (Ca2+/Mg2+ transporter)</fullName>
    </submittedName>
</protein>
<name>A0A1G6J248_9FIRM</name>
<dbReference type="EMBL" id="FOHG01000006">
    <property type="protein sequence ID" value="SES79642.1"/>
    <property type="molecule type" value="Genomic_DNA"/>
</dbReference>
<dbReference type="Proteomes" id="UP000295758">
    <property type="component" value="Unassembled WGS sequence"/>
</dbReference>
<dbReference type="Proteomes" id="UP000295472">
    <property type="component" value="Unassembled WGS sequence"/>
</dbReference>
<gene>
    <name evidence="7" type="ORF">BY453_103124</name>
    <name evidence="8" type="ORF">C7954_10912</name>
    <name evidence="2" type="ORF">C8C78_10158</name>
    <name evidence="3" type="ORF">SAMN04488597_102154</name>
    <name evidence="4" type="ORF">SAMN04488598_10854</name>
    <name evidence="6" type="ORF">SAMN04515652_10672</name>
    <name evidence="5" type="ORF">SAMN04515654_10668</name>
</gene>
<dbReference type="Proteomes" id="UP000247389">
    <property type="component" value="Unassembled WGS sequence"/>
</dbReference>
<dbReference type="EMBL" id="FMYT01000002">
    <property type="protein sequence ID" value="SDC12727.1"/>
    <property type="molecule type" value="Genomic_DNA"/>
</dbReference>
<keyword evidence="1" id="KW-1133">Transmembrane helix</keyword>
<evidence type="ECO:0000313" key="15">
    <source>
        <dbReference type="Proteomes" id="UP000324896"/>
    </source>
</evidence>
<evidence type="ECO:0000313" key="14">
    <source>
        <dbReference type="Proteomes" id="UP000295758"/>
    </source>
</evidence>
<evidence type="ECO:0000313" key="10">
    <source>
        <dbReference type="Proteomes" id="UP000198945"/>
    </source>
</evidence>
<dbReference type="Proteomes" id="UP000198612">
    <property type="component" value="Unassembled WGS sequence"/>
</dbReference>
<dbReference type="AlphaFoldDB" id="A0A1G6J248"/>
<dbReference type="EMBL" id="FNBJ01000008">
    <property type="protein sequence ID" value="SDF23416.1"/>
    <property type="molecule type" value="Genomic_DNA"/>
</dbReference>
<evidence type="ECO:0000313" key="7">
    <source>
        <dbReference type="EMBL" id="TDS33964.1"/>
    </source>
</evidence>
<dbReference type="Proteomes" id="UP000199519">
    <property type="component" value="Unassembled WGS sequence"/>
</dbReference>
<dbReference type="EMBL" id="FNEH01000006">
    <property type="protein sequence ID" value="SDI43810.1"/>
    <property type="molecule type" value="Genomic_DNA"/>
</dbReference>
<evidence type="ECO:0000313" key="4">
    <source>
        <dbReference type="EMBL" id="SDF23416.1"/>
    </source>
</evidence>
<evidence type="ECO:0000313" key="5">
    <source>
        <dbReference type="EMBL" id="SDI43810.1"/>
    </source>
</evidence>
<evidence type="ECO:0000313" key="12">
    <source>
        <dbReference type="Proteomes" id="UP000247389"/>
    </source>
</evidence>
<dbReference type="RefSeq" id="WP_073158577.1">
    <property type="nucleotide sequence ID" value="NZ_FMYT01000002.1"/>
</dbReference>
<feature type="transmembrane region" description="Helical" evidence="1">
    <location>
        <begin position="12"/>
        <end position="37"/>
    </location>
</feature>
<dbReference type="Proteomes" id="UP000198945">
    <property type="component" value="Unassembled WGS sequence"/>
</dbReference>
<keyword evidence="1" id="KW-0812">Transmembrane</keyword>
<dbReference type="STRING" id="54121.SAMN04515653_10868"/>
<feature type="transmembrane region" description="Helical" evidence="1">
    <location>
        <begin position="43"/>
        <end position="64"/>
    </location>
</feature>
<evidence type="ECO:0000313" key="9">
    <source>
        <dbReference type="Proteomes" id="UP000198612"/>
    </source>
</evidence>
<dbReference type="InterPro" id="IPR032820">
    <property type="entry name" value="ATPase_put"/>
</dbReference>
<dbReference type="Proteomes" id="UP000324896">
    <property type="component" value="Unassembled WGS sequence"/>
</dbReference>
<keyword evidence="11" id="KW-1185">Reference proteome</keyword>
<dbReference type="EMBL" id="SOEF01000009">
    <property type="protein sequence ID" value="TDX45216.1"/>
    <property type="molecule type" value="Genomic_DNA"/>
</dbReference>
<evidence type="ECO:0000313" key="13">
    <source>
        <dbReference type="Proteomes" id="UP000295472"/>
    </source>
</evidence>
<evidence type="ECO:0000256" key="1">
    <source>
        <dbReference type="SAM" id="Phobius"/>
    </source>
</evidence>
<reference evidence="9 11" key="1">
    <citation type="submission" date="2016-10" db="EMBL/GenBank/DDBJ databases">
        <authorList>
            <person name="Varghese N."/>
            <person name="Submissions S."/>
        </authorList>
    </citation>
    <scope>NUCLEOTIDE SEQUENCE [LARGE SCALE GENOMIC DNA]</scope>
    <source>
        <strain evidence="3 15">WG10</strain>
        <strain evidence="4 11">WG2</strain>
        <strain evidence="6 9">WG5</strain>
    </source>
</reference>
<accession>A0A1G6J248</accession>
<dbReference type="Pfam" id="PF09527">
    <property type="entry name" value="ATPase_gene1"/>
    <property type="match status" value="1"/>
</dbReference>
<organism evidence="3 15">
    <name type="scientific">Halanaerobium congolense</name>
    <dbReference type="NCBI Taxonomy" id="54121"/>
    <lineage>
        <taxon>Bacteria</taxon>
        <taxon>Bacillati</taxon>
        <taxon>Bacillota</taxon>
        <taxon>Clostridia</taxon>
        <taxon>Halanaerobiales</taxon>
        <taxon>Halanaerobiaceae</taxon>
        <taxon>Halanaerobium</taxon>
    </lineage>
</organism>